<feature type="domain" description="YLPM1-like spectrin repeat" evidence="14">
    <location>
        <begin position="594"/>
        <end position="653"/>
    </location>
</feature>
<feature type="compositionally biased region" description="Low complexity" evidence="13">
    <location>
        <begin position="1805"/>
        <end position="1814"/>
    </location>
</feature>
<dbReference type="Pfam" id="PF26583">
    <property type="entry name" value="Spectrin_YLPM1"/>
    <property type="match status" value="1"/>
</dbReference>
<feature type="compositionally biased region" description="Basic and acidic residues" evidence="13">
    <location>
        <begin position="726"/>
        <end position="750"/>
    </location>
</feature>
<keyword evidence="6" id="KW-0805">Transcription regulation</keyword>
<dbReference type="FunFam" id="3.40.50.300:FF:000399">
    <property type="entry name" value="YLP motif containing 1"/>
    <property type="match status" value="1"/>
</dbReference>
<feature type="compositionally biased region" description="Low complexity" evidence="13">
    <location>
        <begin position="1028"/>
        <end position="1079"/>
    </location>
</feature>
<protein>
    <recommendedName>
        <fullName evidence="11">YLP motif-containing protein 1</fullName>
    </recommendedName>
    <alternativeName>
        <fullName evidence="12">Nuclear protein ZAP3</fullName>
    </alternativeName>
</protein>
<gene>
    <name evidence="15" type="primary">106092304</name>
</gene>
<evidence type="ECO:0000256" key="10">
    <source>
        <dbReference type="ARBA" id="ARBA00065932"/>
    </source>
</evidence>
<feature type="compositionally biased region" description="Gly residues" evidence="13">
    <location>
        <begin position="1201"/>
        <end position="1210"/>
    </location>
</feature>
<dbReference type="OrthoDB" id="513595at2759"/>
<evidence type="ECO:0000313" key="15">
    <source>
        <dbReference type="EnsemblMetazoa" id="SCAU011586-PA"/>
    </source>
</evidence>
<feature type="compositionally biased region" description="Gly residues" evidence="13">
    <location>
        <begin position="1151"/>
        <end position="1160"/>
    </location>
</feature>
<feature type="compositionally biased region" description="Polar residues" evidence="13">
    <location>
        <begin position="237"/>
        <end position="276"/>
    </location>
</feature>
<keyword evidence="2" id="KW-0488">Methylation</keyword>
<feature type="region of interest" description="Disordered" evidence="13">
    <location>
        <begin position="181"/>
        <end position="597"/>
    </location>
</feature>
<comment type="function">
    <text evidence="9">Plays a role in the reduction of telomerase activity during differentiation of embryonic stem cells by binding to the core promoter of TERT and controlling its down-regulation.</text>
</comment>
<feature type="region of interest" description="Disordered" evidence="13">
    <location>
        <begin position="860"/>
        <end position="891"/>
    </location>
</feature>
<keyword evidence="3" id="KW-0678">Repressor</keyword>
<evidence type="ECO:0000256" key="2">
    <source>
        <dbReference type="ARBA" id="ARBA00022481"/>
    </source>
</evidence>
<feature type="region of interest" description="Disordered" evidence="13">
    <location>
        <begin position="1420"/>
        <end position="1553"/>
    </location>
</feature>
<feature type="compositionally biased region" description="Basic and acidic residues" evidence="13">
    <location>
        <begin position="678"/>
        <end position="716"/>
    </location>
</feature>
<organism evidence="15 16">
    <name type="scientific">Stomoxys calcitrans</name>
    <name type="common">Stable fly</name>
    <name type="synonym">Conops calcitrans</name>
    <dbReference type="NCBI Taxonomy" id="35570"/>
    <lineage>
        <taxon>Eukaryota</taxon>
        <taxon>Metazoa</taxon>
        <taxon>Ecdysozoa</taxon>
        <taxon>Arthropoda</taxon>
        <taxon>Hexapoda</taxon>
        <taxon>Insecta</taxon>
        <taxon>Pterygota</taxon>
        <taxon>Neoptera</taxon>
        <taxon>Endopterygota</taxon>
        <taxon>Diptera</taxon>
        <taxon>Brachycera</taxon>
        <taxon>Muscomorpha</taxon>
        <taxon>Muscoidea</taxon>
        <taxon>Muscidae</taxon>
        <taxon>Stomoxys</taxon>
    </lineage>
</organism>
<feature type="compositionally biased region" description="Low complexity" evidence="13">
    <location>
        <begin position="459"/>
        <end position="479"/>
    </location>
</feature>
<feature type="compositionally biased region" description="Basic and acidic residues" evidence="13">
    <location>
        <begin position="1009"/>
        <end position="1022"/>
    </location>
</feature>
<evidence type="ECO:0000256" key="6">
    <source>
        <dbReference type="ARBA" id="ARBA00023015"/>
    </source>
</evidence>
<feature type="compositionally biased region" description="Polar residues" evidence="13">
    <location>
        <begin position="797"/>
        <end position="811"/>
    </location>
</feature>
<feature type="compositionally biased region" description="Basic and acidic residues" evidence="13">
    <location>
        <begin position="1529"/>
        <end position="1542"/>
    </location>
</feature>
<evidence type="ECO:0000256" key="4">
    <source>
        <dbReference type="ARBA" id="ARBA00022499"/>
    </source>
</evidence>
<accession>A0A1I8PVT2</accession>
<feature type="compositionally biased region" description="Low complexity" evidence="13">
    <location>
        <begin position="525"/>
        <end position="578"/>
    </location>
</feature>
<evidence type="ECO:0000256" key="3">
    <source>
        <dbReference type="ARBA" id="ARBA00022491"/>
    </source>
</evidence>
<sequence>MWNQWSQYAGVVQSQPPLPMTAAPPPPPSEPSQTAAPPPPGPAANAPLIGPVTAAAAAAVSSVPTVAAAAAVPNAASNPYSQYTAAQYAALTPEQQYTLQQHWQQWQKYQEEYAKWHAQYGEQYKREMEAAVAPAPTSVPAQSTVPTAANYPAFVGPMPPTTAVQPPVDSKAAAPATKITGQPQLYSQPPPQIGPVNQYSSVSSAAPLPQQQPPPPPPSSAQPSYQQQTQSQQSVPWQGNQSFFNQPPPNFSSRNVPNNFQNANSPNMNKPNQWQSGPPPFGNLPPTNEPFKANMSGGGGFNDTLNNPRQNLDNNDSNEWNRGPSNNRGGFGNDNMNRGGGRSGPNNENEQYGGRSGPPDGPPNRGNFSDWQKGGNSRGGDDDWNIENRGRGGKDVSDEWNNRNRSRSNDRDNWRGGQPMRGDDDGPWSGRPRDNGPNNNREWNDKPNDLPNDWRDGPNNRNQNFNNRNNFNSREFGNNDIDDGRARDMGRNRDRDGDFESDNRNSNNRYSGGWNDGPNDGGRMNRSNDWNDSRGNNRSNNWGDNNRGQNNWSDRSGNNNWNGGRPNFGPNNNNQQFGPQGGSNSRGGSVPDIDEEKFDRQFKQWEEQFEDWKRANANHPDREMYKRYEQEFEKQRTRIMERREQMRRRKMERMGLDPNQPPPTTTANSKDNMPSGRDGNESDKSRDSSRNRDLPRKNSRDLSKNRDLQSKGRTDAFAESGSTVAEDTKSQACEDGKKDDAHIDKPKDSEDLQEEMEASKKNKTNAPVSIKFNVQKSTPLGKRKSRFDTAGGPTPNKVKTSPGKSEGSGENPTEIINLDDDDDDVVDTSPVINPPSENITEIFKKSDGIPGLDLVEDGAAAIGGKEDKVKPESEGTSNKSKEQGKIPSLFDIKINKPDMKVSPAIPDISKTLNDPEFMKKISEALAKAQGKGDSQQLQQQYQIDDMKDAGGRPLSYAEWQRKKQLQLDHPDSNFDNENSNQSNDNMASDRMSIAKSQIEDEISNASYDRSSRFNDDGEDRNMGDNSFGPNNRGGPNEWGPGGPNSNWGPNDGPWPNNNFNNRGGPNWGPNGPNNNWGPNNAGGGNNWGPDGGRNNWGPNGGGNGPNNWGNNNGPNGPNGPNNWGPNNRGGPNNWGPNNRGGPNNWGPNGPNSGGGGGGPWGNNNGPWANNGGGGGGPNNNGPFGNNNNGPWGNNNNRSWGNNGGGGGGPSNWGPNNNNNNFGPNFRGGPNNRNFGPNGPNGPNNFGPNGPNNFSFGPNSNFGPNGPNLGPNGPNNSNFGPNGPKGESKFGPNNRNFGPNTNEPGRNFGCDGPQNQQDSDNSNSAQAPRNTNNPFRRNESIKAPSLDGGSSCGGNSPRPRMKGPGDNLDYGDYFRPVQVIDYTNNASGATKVIDYGHRPVAEEFKPVKVFNYDHAPKPIERMNQMQQGEQNKKKTRRGGKNRKNWKQQERQQQQDRQTESSSQAQLAIGSNENNEQKEDQHPNDADNTQVGDNREELEDISDTDDLPDQMEESKNEDNPAAPPPPMYSSRRGDRAFKQSEQHHSSSTSSIFPSTAEANENITKMTVDHVQMSIPTVENNNTIAIEEILLPPGRETRPKKICIILRGPPGSGKSYVAKLIKEKEKEMSGNNPRVLSIDDYFLIENDYEEKCPKTGKKIPKKEILYEYDKDMEETYMQYLIKSFKKTILDNFYDFIVIDCNNNSLRTLNEFYCHAKDSGYVPYIIDLLCDLDVCLENNVHERTEADIKEVIDNWKPTPFHYIKLDVANLVQNVVEMEDVEDMPVDENTVSENAETLSQTADETDKETATTSAAATAAVDGENVKDTQEADDDQEEAEDDSNDSTENKCGFLKSKWETDTTTENLARLDGTSKLNTKRKQTMEEYLQMDDWQPIQSNSKGKKRVRWADIEEKRQQEKMRAVGFVVGQTDWKRMMDPYAAKRALNKMKYIERVNKQRR</sequence>
<feature type="compositionally biased region" description="Basic and acidic residues" evidence="13">
    <location>
        <begin position="482"/>
        <end position="503"/>
    </location>
</feature>
<feature type="compositionally biased region" description="Acidic residues" evidence="13">
    <location>
        <begin position="817"/>
        <end position="826"/>
    </location>
</feature>
<feature type="compositionally biased region" description="Polar residues" evidence="13">
    <location>
        <begin position="1290"/>
        <end position="1303"/>
    </location>
</feature>
<evidence type="ECO:0000256" key="9">
    <source>
        <dbReference type="ARBA" id="ARBA00058677"/>
    </source>
</evidence>
<dbReference type="GO" id="GO:0032204">
    <property type="term" value="P:regulation of telomere maintenance"/>
    <property type="evidence" value="ECO:0007669"/>
    <property type="project" value="TreeGrafter"/>
</dbReference>
<feature type="compositionally biased region" description="Polar residues" evidence="13">
    <location>
        <begin position="1312"/>
        <end position="1334"/>
    </location>
</feature>
<feature type="compositionally biased region" description="Basic residues" evidence="13">
    <location>
        <begin position="1432"/>
        <end position="1444"/>
    </location>
</feature>
<dbReference type="VEuPathDB" id="VectorBase:SCAU011586"/>
<dbReference type="KEGG" id="scac:106092304"/>
<keyword evidence="8" id="KW-0539">Nucleus</keyword>
<dbReference type="PANTHER" id="PTHR13413">
    <property type="entry name" value="YLP MOTIF CONTAINING PROTEIN NUCLEAR PROTEIN ZAP"/>
    <property type="match status" value="1"/>
</dbReference>
<feature type="compositionally biased region" description="Acidic residues" evidence="13">
    <location>
        <begin position="1494"/>
        <end position="1509"/>
    </location>
</feature>
<feature type="compositionally biased region" description="Basic and acidic residues" evidence="13">
    <location>
        <begin position="1445"/>
        <end position="1457"/>
    </location>
</feature>
<feature type="compositionally biased region" description="Basic and acidic residues" evidence="13">
    <location>
        <begin position="959"/>
        <end position="972"/>
    </location>
</feature>
<evidence type="ECO:0000256" key="12">
    <source>
        <dbReference type="ARBA" id="ARBA00083294"/>
    </source>
</evidence>
<evidence type="ECO:0000256" key="13">
    <source>
        <dbReference type="SAM" id="MobiDB-lite"/>
    </source>
</evidence>
<comment type="subunit">
    <text evidence="10">Interacts with PPP1CA and NCOA5. Forms a complex with ILF2, ILF3, KHDRBS1, RBMX, NCOA5 and PPP1CA.</text>
</comment>
<dbReference type="PANTHER" id="PTHR13413:SF0">
    <property type="entry name" value="YLP MOTIF-CONTAINING PROTEIN 1"/>
    <property type="match status" value="1"/>
</dbReference>
<feature type="compositionally biased region" description="Polar residues" evidence="13">
    <location>
        <begin position="303"/>
        <end position="328"/>
    </location>
</feature>
<evidence type="ECO:0000256" key="5">
    <source>
        <dbReference type="ARBA" id="ARBA00022843"/>
    </source>
</evidence>
<feature type="compositionally biased region" description="Pro residues" evidence="13">
    <location>
        <begin position="210"/>
        <end position="220"/>
    </location>
</feature>
<feature type="compositionally biased region" description="Polar residues" evidence="13">
    <location>
        <begin position="1463"/>
        <end position="1472"/>
    </location>
</feature>
<feature type="compositionally biased region" description="Gly residues" evidence="13">
    <location>
        <begin position="1080"/>
        <end position="1091"/>
    </location>
</feature>
<keyword evidence="5" id="KW-0832">Ubl conjugation</keyword>
<dbReference type="Proteomes" id="UP000095300">
    <property type="component" value="Unassembled WGS sequence"/>
</dbReference>
<feature type="compositionally biased region" description="Basic and acidic residues" evidence="13">
    <location>
        <begin position="442"/>
        <end position="458"/>
    </location>
</feature>
<feature type="compositionally biased region" description="Polar residues" evidence="13">
    <location>
        <begin position="973"/>
        <end position="986"/>
    </location>
</feature>
<feature type="compositionally biased region" description="Pro residues" evidence="13">
    <location>
        <begin position="16"/>
        <end position="42"/>
    </location>
</feature>
<feature type="compositionally biased region" description="Basic and acidic residues" evidence="13">
    <location>
        <begin position="1473"/>
        <end position="1483"/>
    </location>
</feature>
<feature type="region of interest" description="Disordered" evidence="13">
    <location>
        <begin position="1"/>
        <end position="48"/>
    </location>
</feature>
<dbReference type="SUPFAM" id="SSF52540">
    <property type="entry name" value="P-loop containing nucleoside triphosphate hydrolases"/>
    <property type="match status" value="1"/>
</dbReference>
<dbReference type="InterPro" id="IPR027417">
    <property type="entry name" value="P-loop_NTPase"/>
</dbReference>
<feature type="region of interest" description="Disordered" evidence="13">
    <location>
        <begin position="651"/>
        <end position="837"/>
    </location>
</feature>
<evidence type="ECO:0000256" key="8">
    <source>
        <dbReference type="ARBA" id="ARBA00023242"/>
    </source>
</evidence>
<feature type="region of interest" description="Disordered" evidence="13">
    <location>
        <begin position="1789"/>
        <end position="1845"/>
    </location>
</feature>
<feature type="compositionally biased region" description="Polar residues" evidence="13">
    <location>
        <begin position="764"/>
        <end position="778"/>
    </location>
</feature>
<evidence type="ECO:0000256" key="1">
    <source>
        <dbReference type="ARBA" id="ARBA00004324"/>
    </source>
</evidence>
<keyword evidence="4" id="KW-1017">Isopeptide bond</keyword>
<dbReference type="Gene3D" id="3.40.50.300">
    <property type="entry name" value="P-loop containing nucleotide triphosphate hydrolases"/>
    <property type="match status" value="1"/>
</dbReference>
<evidence type="ECO:0000256" key="7">
    <source>
        <dbReference type="ARBA" id="ARBA00023163"/>
    </source>
</evidence>
<feature type="compositionally biased region" description="Low complexity" evidence="13">
    <location>
        <begin position="221"/>
        <end position="236"/>
    </location>
</feature>
<reference evidence="15" key="1">
    <citation type="submission" date="2020-05" db="UniProtKB">
        <authorList>
            <consortium name="EnsemblMetazoa"/>
        </authorList>
    </citation>
    <scope>IDENTIFICATION</scope>
    <source>
        <strain evidence="15">USDA</strain>
    </source>
</reference>
<dbReference type="STRING" id="35570.A0A1I8PVT2"/>
<feature type="compositionally biased region" description="Low complexity" evidence="13">
    <location>
        <begin position="1179"/>
        <end position="1200"/>
    </location>
</feature>
<feature type="region of interest" description="Disordered" evidence="13">
    <location>
        <begin position="927"/>
        <end position="1368"/>
    </location>
</feature>
<evidence type="ECO:0000256" key="11">
    <source>
        <dbReference type="ARBA" id="ARBA00068971"/>
    </source>
</evidence>
<proteinExistence type="predicted"/>
<feature type="compositionally biased region" description="Low complexity" evidence="13">
    <location>
        <begin position="1105"/>
        <end position="1150"/>
    </location>
</feature>
<keyword evidence="16" id="KW-1185">Reference proteome</keyword>
<evidence type="ECO:0000259" key="14">
    <source>
        <dbReference type="Pfam" id="PF26583"/>
    </source>
</evidence>
<feature type="compositionally biased region" description="Basic and acidic residues" evidence="13">
    <location>
        <begin position="864"/>
        <end position="884"/>
    </location>
</feature>
<dbReference type="EnsemblMetazoa" id="SCAU011586-RA">
    <property type="protein sequence ID" value="SCAU011586-PA"/>
    <property type="gene ID" value="SCAU011586"/>
</dbReference>
<dbReference type="GO" id="GO:0016607">
    <property type="term" value="C:nuclear speck"/>
    <property type="evidence" value="ECO:0007669"/>
    <property type="project" value="UniProtKB-SubCell"/>
</dbReference>
<feature type="compositionally biased region" description="Basic and acidic residues" evidence="13">
    <location>
        <begin position="386"/>
        <end position="414"/>
    </location>
</feature>
<feature type="compositionally biased region" description="Low complexity" evidence="13">
    <location>
        <begin position="1211"/>
        <end position="1283"/>
    </location>
</feature>
<feature type="compositionally biased region" description="Acidic residues" evidence="13">
    <location>
        <begin position="1825"/>
        <end position="1839"/>
    </location>
</feature>
<name>A0A1I8PVT2_STOCA</name>
<feature type="compositionally biased region" description="Low complexity" evidence="13">
    <location>
        <begin position="200"/>
        <end position="209"/>
    </location>
</feature>
<keyword evidence="7" id="KW-0804">Transcription</keyword>
<evidence type="ECO:0000313" key="16">
    <source>
        <dbReference type="Proteomes" id="UP000095300"/>
    </source>
</evidence>
<dbReference type="InterPro" id="IPR058903">
    <property type="entry name" value="Spectrin_YLPM1-like"/>
</dbReference>
<dbReference type="InterPro" id="IPR026314">
    <property type="entry name" value="YLP_motif_con_p1"/>
</dbReference>
<comment type="subcellular location">
    <subcellularLocation>
        <location evidence="1">Nucleus speckle</location>
    </subcellularLocation>
</comment>